<keyword evidence="5" id="KW-0812">Transmembrane</keyword>
<evidence type="ECO:0000313" key="9">
    <source>
        <dbReference type="EMBL" id="TDB65817.1"/>
    </source>
</evidence>
<keyword evidence="10" id="KW-1185">Reference proteome</keyword>
<dbReference type="OrthoDB" id="940457at2"/>
<evidence type="ECO:0000256" key="2">
    <source>
        <dbReference type="ARBA" id="ARBA00007613"/>
    </source>
</evidence>
<comment type="caution">
    <text evidence="9">The sequence shown here is derived from an EMBL/GenBank/DDBJ whole genome shotgun (WGS) entry which is preliminary data.</text>
</comment>
<keyword evidence="7" id="KW-0998">Cell outer membrane</keyword>
<evidence type="ECO:0000256" key="7">
    <source>
        <dbReference type="ARBA" id="ARBA00023237"/>
    </source>
</evidence>
<evidence type="ECO:0000256" key="6">
    <source>
        <dbReference type="ARBA" id="ARBA00023136"/>
    </source>
</evidence>
<dbReference type="PANTHER" id="PTHR30026:SF20">
    <property type="entry name" value="OUTER MEMBRANE PROTEIN TOLC"/>
    <property type="match status" value="1"/>
</dbReference>
<evidence type="ECO:0000256" key="1">
    <source>
        <dbReference type="ARBA" id="ARBA00004442"/>
    </source>
</evidence>
<dbReference type="AlphaFoldDB" id="A0A4R4KD67"/>
<evidence type="ECO:0000256" key="8">
    <source>
        <dbReference type="SAM" id="Coils"/>
    </source>
</evidence>
<dbReference type="Pfam" id="PF02321">
    <property type="entry name" value="OEP"/>
    <property type="match status" value="1"/>
</dbReference>
<organism evidence="9 10">
    <name type="scientific">Arundinibacter roseus</name>
    <dbReference type="NCBI Taxonomy" id="2070510"/>
    <lineage>
        <taxon>Bacteria</taxon>
        <taxon>Pseudomonadati</taxon>
        <taxon>Bacteroidota</taxon>
        <taxon>Cytophagia</taxon>
        <taxon>Cytophagales</taxon>
        <taxon>Spirosomataceae</taxon>
        <taxon>Arundinibacter</taxon>
    </lineage>
</organism>
<feature type="coiled-coil region" evidence="8">
    <location>
        <begin position="391"/>
        <end position="418"/>
    </location>
</feature>
<evidence type="ECO:0000256" key="3">
    <source>
        <dbReference type="ARBA" id="ARBA00022448"/>
    </source>
</evidence>
<comment type="similarity">
    <text evidence="2">Belongs to the outer membrane factor (OMF) (TC 1.B.17) family.</text>
</comment>
<keyword evidence="6" id="KW-0472">Membrane</keyword>
<dbReference type="Proteomes" id="UP000295706">
    <property type="component" value="Unassembled WGS sequence"/>
</dbReference>
<comment type="subcellular location">
    <subcellularLocation>
        <location evidence="1">Cell outer membrane</location>
    </subcellularLocation>
</comment>
<dbReference type="InterPro" id="IPR051906">
    <property type="entry name" value="TolC-like"/>
</dbReference>
<dbReference type="EMBL" id="SMJU01000005">
    <property type="protein sequence ID" value="TDB65817.1"/>
    <property type="molecule type" value="Genomic_DNA"/>
</dbReference>
<name>A0A4R4KD67_9BACT</name>
<accession>A0A4R4KD67</accession>
<evidence type="ECO:0000256" key="4">
    <source>
        <dbReference type="ARBA" id="ARBA00022452"/>
    </source>
</evidence>
<keyword evidence="4" id="KW-1134">Transmembrane beta strand</keyword>
<evidence type="ECO:0000256" key="5">
    <source>
        <dbReference type="ARBA" id="ARBA00022692"/>
    </source>
</evidence>
<sequence length="512" mass="57943">MTNHLLANSYQHKLSIHKLTALSRMTTRLPLFLLFVLLSLLPVCPAQSQRTLSLSDAIALAQRQSPYYFRAKNTYETGYWQFQNFQAGFKPQIRLNATIPTFFRAINPITQPDGSIQFRRVTQANNSLGVSLVQNIGATGGQLLLGTRLQRTDNFGGAESSYFLSTPVSFSYYQESLLYNDLRWQRKLQPLYFQTAEKNYAEELEEAALQGATLFMATLVAQVTADITAANLANADSLYLLTKERFALGTVAQSDLLQLELNVLKAKNQLATARLNAEASLRNMKRILGIDLAEAVALQEPPLPLKTSLSYEVALEEARSNRQNVLEFSTRRLEAEQKIAEAKGKNSLQFGLSANVGTQQTATSFGGAYRNLQNQQYIGVSLDMPIQDWGLRKSQIRLAEANRELVEVNVQQDELTFEQEIFLQVMRFGQQYDQLALAQKADTVAQQRLHITKERYLVGKVGITDLNLALEENIRAREGYIQSLSAYWLAFYTLRRLTLYDFEKKQSIRYQP</sequence>
<evidence type="ECO:0000313" key="10">
    <source>
        <dbReference type="Proteomes" id="UP000295706"/>
    </source>
</evidence>
<proteinExistence type="inferred from homology"/>
<dbReference type="GO" id="GO:1990281">
    <property type="term" value="C:efflux pump complex"/>
    <property type="evidence" value="ECO:0007669"/>
    <property type="project" value="TreeGrafter"/>
</dbReference>
<dbReference type="GO" id="GO:0015288">
    <property type="term" value="F:porin activity"/>
    <property type="evidence" value="ECO:0007669"/>
    <property type="project" value="TreeGrafter"/>
</dbReference>
<dbReference type="SUPFAM" id="SSF56954">
    <property type="entry name" value="Outer membrane efflux proteins (OEP)"/>
    <property type="match status" value="1"/>
</dbReference>
<dbReference type="GO" id="GO:0009279">
    <property type="term" value="C:cell outer membrane"/>
    <property type="evidence" value="ECO:0007669"/>
    <property type="project" value="UniProtKB-SubCell"/>
</dbReference>
<dbReference type="InterPro" id="IPR003423">
    <property type="entry name" value="OMP_efflux"/>
</dbReference>
<keyword evidence="8" id="KW-0175">Coiled coil</keyword>
<keyword evidence="3" id="KW-0813">Transport</keyword>
<dbReference type="PANTHER" id="PTHR30026">
    <property type="entry name" value="OUTER MEMBRANE PROTEIN TOLC"/>
    <property type="match status" value="1"/>
</dbReference>
<dbReference type="GO" id="GO:0015562">
    <property type="term" value="F:efflux transmembrane transporter activity"/>
    <property type="evidence" value="ECO:0007669"/>
    <property type="project" value="InterPro"/>
</dbReference>
<gene>
    <name evidence="9" type="ORF">EZE20_08600</name>
</gene>
<reference evidence="9 10" key="1">
    <citation type="submission" date="2019-02" db="EMBL/GenBank/DDBJ databases">
        <title>Arundinibacter roseus gen. nov., sp. nov., a new member of the family Cytophagaceae.</title>
        <authorList>
            <person name="Szuroczki S."/>
            <person name="Khayer B."/>
            <person name="Sproer C."/>
            <person name="Toumi M."/>
            <person name="Szabo A."/>
            <person name="Felfoldi T."/>
            <person name="Schumann P."/>
            <person name="Toth E."/>
        </authorList>
    </citation>
    <scope>NUCLEOTIDE SEQUENCE [LARGE SCALE GENOMIC DNA]</scope>
    <source>
        <strain evidence="9 10">DMA-k-7a</strain>
    </source>
</reference>
<protein>
    <submittedName>
        <fullName evidence="9">TolC family protein</fullName>
    </submittedName>
</protein>
<dbReference type="Gene3D" id="1.20.1600.10">
    <property type="entry name" value="Outer membrane efflux proteins (OEP)"/>
    <property type="match status" value="1"/>
</dbReference>
<dbReference type="RefSeq" id="WP_132116566.1">
    <property type="nucleotide sequence ID" value="NZ_SMJU01000005.1"/>
</dbReference>